<name>A0A7C2PHL4_9PLAN</name>
<dbReference type="Pfam" id="PF04885">
    <property type="entry name" value="Stig1"/>
    <property type="match status" value="1"/>
</dbReference>
<sequence>MRCRPARNPSGSSDGLRWRTPTACCSFLHPFRPKQSVSAKHQKGNSMSHHWDEFTKSLAEESLPRRESLRRLALVVAGAALSPFGLSAAWARGPQDPCKAFCKCRNKSQQNQCLAACRACNGDVSRVCGSCGSGYICCGDGGTCCGNYCVDLDSDIFNCGACGNACPPPGPNETMACINGRCEYDCVDGTVSCGNACTYLDWDPYNCGACGNVCPDSAPYCTQGTCSPCPPGLAQCGNLCVNLTSDPGNCGACGSICGGATPYCLGGQCGDCAEGLVACNGICTDTSSDPYNCGNCGVQCPSDSICIGGICVFGGGGW</sequence>
<organism evidence="3">
    <name type="scientific">Schlesneria paludicola</name>
    <dbReference type="NCBI Taxonomy" id="360056"/>
    <lineage>
        <taxon>Bacteria</taxon>
        <taxon>Pseudomonadati</taxon>
        <taxon>Planctomycetota</taxon>
        <taxon>Planctomycetia</taxon>
        <taxon>Planctomycetales</taxon>
        <taxon>Planctomycetaceae</taxon>
        <taxon>Schlesneria</taxon>
    </lineage>
</organism>
<keyword evidence="2" id="KW-0812">Transmembrane</keyword>
<gene>
    <name evidence="3" type="ORF">ENQ76_10465</name>
</gene>
<evidence type="ECO:0000256" key="1">
    <source>
        <dbReference type="ARBA" id="ARBA00022729"/>
    </source>
</evidence>
<keyword evidence="2" id="KW-1133">Transmembrane helix</keyword>
<dbReference type="InterPro" id="IPR006969">
    <property type="entry name" value="Stig-like"/>
</dbReference>
<accession>A0A7C2PHL4</accession>
<keyword evidence="1" id="KW-0732">Signal</keyword>
<feature type="transmembrane region" description="Helical" evidence="2">
    <location>
        <begin position="72"/>
        <end position="91"/>
    </location>
</feature>
<proteinExistence type="predicted"/>
<evidence type="ECO:0000256" key="2">
    <source>
        <dbReference type="SAM" id="Phobius"/>
    </source>
</evidence>
<dbReference type="PANTHER" id="PTHR33227:SF48">
    <property type="entry name" value="STIGMA-SPECIFIC STIG1-LIKE PROTEIN 4"/>
    <property type="match status" value="1"/>
</dbReference>
<keyword evidence="2" id="KW-0472">Membrane</keyword>
<dbReference type="AlphaFoldDB" id="A0A7C2PHL4"/>
<evidence type="ECO:0000313" key="3">
    <source>
        <dbReference type="EMBL" id="HEN15877.1"/>
    </source>
</evidence>
<protein>
    <submittedName>
        <fullName evidence="3">Uncharacterized protein</fullName>
    </submittedName>
</protein>
<comment type="caution">
    <text evidence="3">The sequence shown here is derived from an EMBL/GenBank/DDBJ whole genome shotgun (WGS) entry which is preliminary data.</text>
</comment>
<dbReference type="PANTHER" id="PTHR33227">
    <property type="entry name" value="STIGMA-SPECIFIC STIG1-LIKE PROTEIN 3"/>
    <property type="match status" value="1"/>
</dbReference>
<reference evidence="3" key="1">
    <citation type="journal article" date="2020" name="mSystems">
        <title>Genome- and Community-Level Interaction Insights into Carbon Utilization and Element Cycling Functions of Hydrothermarchaeota in Hydrothermal Sediment.</title>
        <authorList>
            <person name="Zhou Z."/>
            <person name="Liu Y."/>
            <person name="Xu W."/>
            <person name="Pan J."/>
            <person name="Luo Z.H."/>
            <person name="Li M."/>
        </authorList>
    </citation>
    <scope>NUCLEOTIDE SEQUENCE [LARGE SCALE GENOMIC DNA]</scope>
    <source>
        <strain evidence="3">SpSt-339</strain>
    </source>
</reference>
<dbReference type="EMBL" id="DSOK01000295">
    <property type="protein sequence ID" value="HEN15877.1"/>
    <property type="molecule type" value="Genomic_DNA"/>
</dbReference>